<keyword evidence="1" id="KW-0547">Nucleotide-binding</keyword>
<dbReference type="Pfam" id="PF00072">
    <property type="entry name" value="Response_reg"/>
    <property type="match status" value="1"/>
</dbReference>
<dbReference type="InterPro" id="IPR011006">
    <property type="entry name" value="CheY-like_superfamily"/>
</dbReference>
<dbReference type="PANTHER" id="PTHR32071">
    <property type="entry name" value="TRANSCRIPTIONAL REGULATORY PROTEIN"/>
    <property type="match status" value="1"/>
</dbReference>
<accession>A0A6V8LWC6</accession>
<dbReference type="SUPFAM" id="SSF52540">
    <property type="entry name" value="P-loop containing nucleoside triphosphate hydrolases"/>
    <property type="match status" value="1"/>
</dbReference>
<evidence type="ECO:0000256" key="3">
    <source>
        <dbReference type="PROSITE-ProRule" id="PRU00169"/>
    </source>
</evidence>
<dbReference type="InterPro" id="IPR002078">
    <property type="entry name" value="Sigma_54_int"/>
</dbReference>
<dbReference type="Gene3D" id="3.40.50.300">
    <property type="entry name" value="P-loop containing nucleotide triphosphate hydrolases"/>
    <property type="match status" value="1"/>
</dbReference>
<dbReference type="SUPFAM" id="SSF46689">
    <property type="entry name" value="Homeodomain-like"/>
    <property type="match status" value="1"/>
</dbReference>
<dbReference type="InterPro" id="IPR009057">
    <property type="entry name" value="Homeodomain-like_sf"/>
</dbReference>
<dbReference type="GO" id="GO:0005524">
    <property type="term" value="F:ATP binding"/>
    <property type="evidence" value="ECO:0007669"/>
    <property type="project" value="UniProtKB-KW"/>
</dbReference>
<dbReference type="InterPro" id="IPR025943">
    <property type="entry name" value="Sigma_54_int_dom_ATP-bd_2"/>
</dbReference>
<dbReference type="CDD" id="cd00009">
    <property type="entry name" value="AAA"/>
    <property type="match status" value="1"/>
</dbReference>
<dbReference type="RefSeq" id="WP_173086011.1">
    <property type="nucleotide sequence ID" value="NZ_BLTE01000015.1"/>
</dbReference>
<evidence type="ECO:0000256" key="1">
    <source>
        <dbReference type="ARBA" id="ARBA00022741"/>
    </source>
</evidence>
<organism evidence="7 8">
    <name type="scientific">Fundidesulfovibrio magnetotacticus</name>
    <dbReference type="NCBI Taxonomy" id="2730080"/>
    <lineage>
        <taxon>Bacteria</taxon>
        <taxon>Pseudomonadati</taxon>
        <taxon>Thermodesulfobacteriota</taxon>
        <taxon>Desulfovibrionia</taxon>
        <taxon>Desulfovibrionales</taxon>
        <taxon>Desulfovibrionaceae</taxon>
        <taxon>Fundidesulfovibrio</taxon>
    </lineage>
</organism>
<dbReference type="GO" id="GO:0006355">
    <property type="term" value="P:regulation of DNA-templated transcription"/>
    <property type="evidence" value="ECO:0007669"/>
    <property type="project" value="InterPro"/>
</dbReference>
<dbReference type="Gene3D" id="3.40.50.2300">
    <property type="match status" value="1"/>
</dbReference>
<dbReference type="Gene3D" id="1.10.10.60">
    <property type="entry name" value="Homeodomain-like"/>
    <property type="match status" value="1"/>
</dbReference>
<dbReference type="EMBL" id="BLTE01000015">
    <property type="protein sequence ID" value="GFK95200.1"/>
    <property type="molecule type" value="Genomic_DNA"/>
</dbReference>
<dbReference type="SMART" id="SM00382">
    <property type="entry name" value="AAA"/>
    <property type="match status" value="1"/>
</dbReference>
<dbReference type="SUPFAM" id="SSF52172">
    <property type="entry name" value="CheY-like"/>
    <property type="match status" value="1"/>
</dbReference>
<dbReference type="PROSITE" id="PS50110">
    <property type="entry name" value="RESPONSE_REGULATORY"/>
    <property type="match status" value="1"/>
</dbReference>
<dbReference type="InterPro" id="IPR027417">
    <property type="entry name" value="P-loop_NTPase"/>
</dbReference>
<dbReference type="Pfam" id="PF00158">
    <property type="entry name" value="Sigma54_activat"/>
    <property type="match status" value="1"/>
</dbReference>
<dbReference type="PROSITE" id="PS00675">
    <property type="entry name" value="SIGMA54_INTERACT_1"/>
    <property type="match status" value="1"/>
</dbReference>
<dbReference type="AlphaFoldDB" id="A0A6V8LWC6"/>
<gene>
    <name evidence="7" type="primary">zraR_16</name>
    <name evidence="7" type="ORF">NNJEOMEG_03058</name>
</gene>
<dbReference type="FunFam" id="3.40.50.300:FF:000006">
    <property type="entry name" value="DNA-binding transcriptional regulator NtrC"/>
    <property type="match status" value="1"/>
</dbReference>
<dbReference type="PROSITE" id="PS50045">
    <property type="entry name" value="SIGMA54_INTERACT_4"/>
    <property type="match status" value="1"/>
</dbReference>
<feature type="modified residue" description="4-aspartylphosphate" evidence="3">
    <location>
        <position position="52"/>
    </location>
</feature>
<dbReference type="Proteomes" id="UP000494245">
    <property type="component" value="Unassembled WGS sequence"/>
</dbReference>
<protein>
    <submittedName>
        <fullName evidence="7">Transcriptional regulatory protein ZraR</fullName>
    </submittedName>
</protein>
<reference evidence="7 8" key="2">
    <citation type="submission" date="2020-05" db="EMBL/GenBank/DDBJ databases">
        <title>Draft genome sequence of Desulfovibrio sp. strainFSS-1.</title>
        <authorList>
            <person name="Shimoshige H."/>
            <person name="Kobayashi H."/>
            <person name="Maekawa T."/>
        </authorList>
    </citation>
    <scope>NUCLEOTIDE SEQUENCE [LARGE SCALE GENOMIC DNA]</scope>
    <source>
        <strain evidence="7 8">SIID29052-01</strain>
    </source>
</reference>
<feature type="domain" description="Sigma-54 factor interaction" evidence="5">
    <location>
        <begin position="136"/>
        <end position="365"/>
    </location>
</feature>
<evidence type="ECO:0000313" key="7">
    <source>
        <dbReference type="EMBL" id="GFK95200.1"/>
    </source>
</evidence>
<feature type="region of interest" description="Disordered" evidence="4">
    <location>
        <begin position="400"/>
        <end position="420"/>
    </location>
</feature>
<keyword evidence="8" id="KW-1185">Reference proteome</keyword>
<evidence type="ECO:0000256" key="2">
    <source>
        <dbReference type="ARBA" id="ARBA00022840"/>
    </source>
</evidence>
<evidence type="ECO:0000259" key="5">
    <source>
        <dbReference type="PROSITE" id="PS50045"/>
    </source>
</evidence>
<evidence type="ECO:0000259" key="6">
    <source>
        <dbReference type="PROSITE" id="PS50110"/>
    </source>
</evidence>
<dbReference type="InterPro" id="IPR025662">
    <property type="entry name" value="Sigma_54_int_dom_ATP-bd_1"/>
</dbReference>
<keyword evidence="2" id="KW-0067">ATP-binding</keyword>
<feature type="domain" description="Response regulatory" evidence="6">
    <location>
        <begin position="3"/>
        <end position="117"/>
    </location>
</feature>
<dbReference type="CDD" id="cd00156">
    <property type="entry name" value="REC"/>
    <property type="match status" value="1"/>
</dbReference>
<feature type="compositionally biased region" description="Pro residues" evidence="4">
    <location>
        <begin position="406"/>
        <end position="419"/>
    </location>
</feature>
<reference evidence="7 8" key="1">
    <citation type="submission" date="2020-04" db="EMBL/GenBank/DDBJ databases">
        <authorList>
            <consortium name="Desulfovibrio sp. FSS-1 genome sequencing consortium"/>
            <person name="Shimoshige H."/>
            <person name="Kobayashi H."/>
            <person name="Maekawa T."/>
        </authorList>
    </citation>
    <scope>NUCLEOTIDE SEQUENCE [LARGE SCALE GENOMIC DNA]</scope>
    <source>
        <strain evidence="7 8">SIID29052-01</strain>
    </source>
</reference>
<dbReference type="Gene3D" id="1.10.8.60">
    <property type="match status" value="1"/>
</dbReference>
<dbReference type="InterPro" id="IPR058031">
    <property type="entry name" value="AAA_lid_NorR"/>
</dbReference>
<evidence type="ECO:0000313" key="8">
    <source>
        <dbReference type="Proteomes" id="UP000494245"/>
    </source>
</evidence>
<dbReference type="PANTHER" id="PTHR32071:SF113">
    <property type="entry name" value="ALGINATE BIOSYNTHESIS TRANSCRIPTIONAL REGULATORY PROTEIN ALGB"/>
    <property type="match status" value="1"/>
</dbReference>
<dbReference type="PROSITE" id="PS00676">
    <property type="entry name" value="SIGMA54_INTERACT_2"/>
    <property type="match status" value="1"/>
</dbReference>
<dbReference type="InterPro" id="IPR003593">
    <property type="entry name" value="AAA+_ATPase"/>
</dbReference>
<comment type="caution">
    <text evidence="7">The sequence shown here is derived from an EMBL/GenBank/DDBJ whole genome shotgun (WGS) entry which is preliminary data.</text>
</comment>
<name>A0A6V8LWC6_9BACT</name>
<sequence length="472" mass="51125">MGSVLIIDDDLPIREALSRVVESLGLNAEESPSLREGLRKARSGNYDVVLLDVRLPDGNGLDAIGELQSAQSRPEVIVITGWGDPDGAEAAMRRGAWDYIEKPPTLKAMTGPLLSAMAYRGSRPRSSLGGFAWDGAAGQHPGRMACLEQAARAARSEAAVLITGETGTGKELFARAIHANSRRATGPFVPVDCAALPSTLAESLLFGSERGAYTGADRPREGLILQAHGGTLFLDEVGELPLDVQKTFLRTLQERKVRPVGGPVERPCDFRLLAATHRDLDAMAEAGEFREDLLFRLRGMVIALPPVREQPGDVLTFAAHFLDQACARHGAAPKRISPAAEAALTAYSWPGNIREIQNVVEGMVALGLEEPELHPVHLPVHLRIQVARGQMRDREIQLQAPSAAHSPPPPPETDLPSTPPTLKVYRQAMDRLYLERLLDESGANPREACRISGLSRSRLYALLKEHGLRLSG</sequence>
<keyword evidence="3" id="KW-0597">Phosphoprotein</keyword>
<proteinExistence type="predicted"/>
<dbReference type="SMART" id="SM00448">
    <property type="entry name" value="REC"/>
    <property type="match status" value="1"/>
</dbReference>
<dbReference type="Pfam" id="PF25601">
    <property type="entry name" value="AAA_lid_14"/>
    <property type="match status" value="1"/>
</dbReference>
<dbReference type="InterPro" id="IPR001789">
    <property type="entry name" value="Sig_transdc_resp-reg_receiver"/>
</dbReference>
<evidence type="ECO:0000256" key="4">
    <source>
        <dbReference type="SAM" id="MobiDB-lite"/>
    </source>
</evidence>
<dbReference type="GO" id="GO:0000160">
    <property type="term" value="P:phosphorelay signal transduction system"/>
    <property type="evidence" value="ECO:0007669"/>
    <property type="project" value="InterPro"/>
</dbReference>